<feature type="DNA-binding region" description="HMG box" evidence="1">
    <location>
        <begin position="159"/>
        <end position="227"/>
    </location>
</feature>
<protein>
    <recommendedName>
        <fullName evidence="3">HMG box domain-containing protein</fullName>
    </recommendedName>
</protein>
<comment type="caution">
    <text evidence="4">The sequence shown here is derived from an EMBL/GenBank/DDBJ whole genome shotgun (WGS) entry which is preliminary data.</text>
</comment>
<proteinExistence type="predicted"/>
<keyword evidence="1" id="KW-0238">DNA-binding</keyword>
<evidence type="ECO:0000256" key="1">
    <source>
        <dbReference type="PROSITE-ProRule" id="PRU00267"/>
    </source>
</evidence>
<dbReference type="Pfam" id="PF00505">
    <property type="entry name" value="HMG_box"/>
    <property type="match status" value="1"/>
</dbReference>
<feature type="compositionally biased region" description="Polar residues" evidence="2">
    <location>
        <begin position="269"/>
        <end position="282"/>
    </location>
</feature>
<accession>A0ABQ8FMS1</accession>
<dbReference type="SMART" id="SM00398">
    <property type="entry name" value="HMG"/>
    <property type="match status" value="1"/>
</dbReference>
<feature type="region of interest" description="Disordered" evidence="2">
    <location>
        <begin position="243"/>
        <end position="297"/>
    </location>
</feature>
<dbReference type="PROSITE" id="PS50118">
    <property type="entry name" value="HMG_BOX_2"/>
    <property type="match status" value="1"/>
</dbReference>
<evidence type="ECO:0000313" key="4">
    <source>
        <dbReference type="EMBL" id="KAH6599471.1"/>
    </source>
</evidence>
<feature type="region of interest" description="Disordered" evidence="2">
    <location>
        <begin position="47"/>
        <end position="71"/>
    </location>
</feature>
<dbReference type="CDD" id="cd01389">
    <property type="entry name" value="HMG-box_ROX1-like"/>
    <property type="match status" value="1"/>
</dbReference>
<feature type="region of interest" description="Disordered" evidence="2">
    <location>
        <begin position="317"/>
        <end position="340"/>
    </location>
</feature>
<evidence type="ECO:0000313" key="5">
    <source>
        <dbReference type="Proteomes" id="UP001648503"/>
    </source>
</evidence>
<dbReference type="EMBL" id="JAFCIX010000064">
    <property type="protein sequence ID" value="KAH6599471.1"/>
    <property type="molecule type" value="Genomic_DNA"/>
</dbReference>
<evidence type="ECO:0000256" key="2">
    <source>
        <dbReference type="SAM" id="MobiDB-lite"/>
    </source>
</evidence>
<keyword evidence="1" id="KW-0539">Nucleus</keyword>
<name>A0ABQ8FMS1_9FUNG</name>
<feature type="compositionally biased region" description="Basic and acidic residues" evidence="2">
    <location>
        <begin position="253"/>
        <end position="267"/>
    </location>
</feature>
<organism evidence="4 5">
    <name type="scientific">Batrachochytrium salamandrivorans</name>
    <dbReference type="NCBI Taxonomy" id="1357716"/>
    <lineage>
        <taxon>Eukaryota</taxon>
        <taxon>Fungi</taxon>
        <taxon>Fungi incertae sedis</taxon>
        <taxon>Chytridiomycota</taxon>
        <taxon>Chytridiomycota incertae sedis</taxon>
        <taxon>Chytridiomycetes</taxon>
        <taxon>Rhizophydiales</taxon>
        <taxon>Rhizophydiales incertae sedis</taxon>
        <taxon>Batrachochytrium</taxon>
    </lineage>
</organism>
<dbReference type="Proteomes" id="UP001648503">
    <property type="component" value="Unassembled WGS sequence"/>
</dbReference>
<gene>
    <name evidence="4" type="ORF">BASA50_002985</name>
</gene>
<dbReference type="Gene3D" id="1.10.30.10">
    <property type="entry name" value="High mobility group box domain"/>
    <property type="match status" value="1"/>
</dbReference>
<dbReference type="InterPro" id="IPR009071">
    <property type="entry name" value="HMG_box_dom"/>
</dbReference>
<sequence length="714" mass="78559">MSYDSTHIPIVRRVSQKDSSKIVPTTLSELDSLSMLPGLSAQNLNVKTISSLSSPPSTSNTRDKSKLVKQETPPTVVNVPTGFRMVLLPERFVNDLKGTPFAVREISKANCIIEPPTPSSTPDASVSTHVPQHTSICTLPNAKSIKADATLKSPPVNKGKRPMNSFFQYRSDKLALIKEKHGSISNPEIATIAAKMWREEPESVRLSYKQQSLRVYQEHFDLNPDFVWMPKYRGRKNTVARTVSQMRNHTRRRDTGDVSKKHIEKRQCKSPQLSLGKSNVLSKPSLHHGGLQRQLSGHFKLDKPAAVATIGKTRIESSVQRSMSAPISPRQSTSPPMSPTTFQRALAQLYSPSVTQVPNATVNSVSADLTNSGVFPNLTTDGHYSGGMDAIRNTLDTSSWTGGSSSLDGNPRFPDFGLLDNLYHLHTSSSASTSATSTPFNTPPRTPYFGSTTSTPFIDSDYFDLSYGEQHLGLSAIPSSLAHPLPFFDLDSKLEESASDYDSTLALLDDHTHRKGVDTQSENESQLKFDVDPFRSCFSDDKSHSIRHVEAGEASVDVVKPIAHHLSTRELPHSFLHSLAGEFQSDKDLSDDILAMIAFPESPLRQSDPDMMLISPAPATKLKFQWPHSAKDPEKAQYTAESAKFKTPKVNPILTLRNTNQGTQLLAPINTKPSVALANSHIQSHSDVMTMLCGAFSDLQSPLTPISYMSKYMH</sequence>
<dbReference type="SUPFAM" id="SSF47095">
    <property type="entry name" value="HMG-box"/>
    <property type="match status" value="1"/>
</dbReference>
<keyword evidence="5" id="KW-1185">Reference proteome</keyword>
<dbReference type="InterPro" id="IPR036910">
    <property type="entry name" value="HMG_box_dom_sf"/>
</dbReference>
<feature type="domain" description="HMG box" evidence="3">
    <location>
        <begin position="159"/>
        <end position="227"/>
    </location>
</feature>
<evidence type="ECO:0000259" key="3">
    <source>
        <dbReference type="PROSITE" id="PS50118"/>
    </source>
</evidence>
<reference evidence="4 5" key="1">
    <citation type="submission" date="2021-02" db="EMBL/GenBank/DDBJ databases">
        <title>Variation within the Batrachochytrium salamandrivorans European outbreak.</title>
        <authorList>
            <person name="Kelly M."/>
            <person name="Pasmans F."/>
            <person name="Shea T.P."/>
            <person name="Munoz J.F."/>
            <person name="Carranza S."/>
            <person name="Cuomo C.A."/>
            <person name="Martel A."/>
        </authorList>
    </citation>
    <scope>NUCLEOTIDE SEQUENCE [LARGE SCALE GENOMIC DNA]</scope>
    <source>
        <strain evidence="4 5">AMFP18/2</strain>
    </source>
</reference>
<feature type="compositionally biased region" description="Low complexity" evidence="2">
    <location>
        <begin position="50"/>
        <end position="59"/>
    </location>
</feature>